<evidence type="ECO:0000313" key="7">
    <source>
        <dbReference type="Proteomes" id="UP001291623"/>
    </source>
</evidence>
<dbReference type="CDD" id="cd06558">
    <property type="entry name" value="crotonase-like"/>
    <property type="match status" value="1"/>
</dbReference>
<dbReference type="Gene3D" id="2.30.240.10">
    <property type="entry name" value="At5g01610-like"/>
    <property type="match status" value="1"/>
</dbReference>
<dbReference type="InterPro" id="IPR018376">
    <property type="entry name" value="Enoyl-CoA_hyd/isom_CS"/>
</dbReference>
<reference evidence="6" key="1">
    <citation type="submission" date="2023-12" db="EMBL/GenBank/DDBJ databases">
        <title>Genome assembly of Anisodus tanguticus.</title>
        <authorList>
            <person name="Wang Y.-J."/>
        </authorList>
    </citation>
    <scope>NUCLEOTIDE SEQUENCE</scope>
    <source>
        <strain evidence="6">KB-2021</strain>
        <tissue evidence="6">Leaf</tissue>
    </source>
</reference>
<dbReference type="Pfam" id="PF04398">
    <property type="entry name" value="DUF538"/>
    <property type="match status" value="1"/>
</dbReference>
<feature type="domain" description="3-hydroxyacyl-CoA dehydrogenase NAD binding" evidence="5">
    <location>
        <begin position="236"/>
        <end position="320"/>
    </location>
</feature>
<dbReference type="GO" id="GO:0005777">
    <property type="term" value="C:peroxisome"/>
    <property type="evidence" value="ECO:0007669"/>
    <property type="project" value="TreeGrafter"/>
</dbReference>
<dbReference type="Proteomes" id="UP001291623">
    <property type="component" value="Unassembled WGS sequence"/>
</dbReference>
<dbReference type="Gene3D" id="3.40.50.720">
    <property type="entry name" value="NAD(P)-binding Rossmann-like Domain"/>
    <property type="match status" value="1"/>
</dbReference>
<keyword evidence="1" id="KW-0413">Isomerase</keyword>
<dbReference type="PROSITE" id="PS00166">
    <property type="entry name" value="ENOYL_COA_HYDRATASE"/>
    <property type="match status" value="1"/>
</dbReference>
<evidence type="ECO:0000256" key="2">
    <source>
        <dbReference type="ARBA" id="ARBA00023239"/>
    </source>
</evidence>
<dbReference type="GO" id="GO:0016829">
    <property type="term" value="F:lyase activity"/>
    <property type="evidence" value="ECO:0007669"/>
    <property type="project" value="UniProtKB-KW"/>
</dbReference>
<dbReference type="Pfam" id="PF00378">
    <property type="entry name" value="ECH_1"/>
    <property type="match status" value="1"/>
</dbReference>
<gene>
    <name evidence="6" type="ORF">RND71_018834</name>
</gene>
<organism evidence="6 7">
    <name type="scientific">Anisodus tanguticus</name>
    <dbReference type="NCBI Taxonomy" id="243964"/>
    <lineage>
        <taxon>Eukaryota</taxon>
        <taxon>Viridiplantae</taxon>
        <taxon>Streptophyta</taxon>
        <taxon>Embryophyta</taxon>
        <taxon>Tracheophyta</taxon>
        <taxon>Spermatophyta</taxon>
        <taxon>Magnoliopsida</taxon>
        <taxon>eudicotyledons</taxon>
        <taxon>Gunneridae</taxon>
        <taxon>Pentapetalae</taxon>
        <taxon>asterids</taxon>
        <taxon>lamiids</taxon>
        <taxon>Solanales</taxon>
        <taxon>Solanaceae</taxon>
        <taxon>Solanoideae</taxon>
        <taxon>Hyoscyameae</taxon>
        <taxon>Anisodus</taxon>
    </lineage>
</organism>
<dbReference type="GO" id="GO:0016853">
    <property type="term" value="F:isomerase activity"/>
    <property type="evidence" value="ECO:0007669"/>
    <property type="project" value="UniProtKB-KW"/>
</dbReference>
<dbReference type="PANTHER" id="PTHR23309:SF43">
    <property type="entry name" value="GLYOXYSOMAL FATTY ACID BETA-OXIDATION MULTIFUNCTIONAL PROTEIN MFP-A"/>
    <property type="match status" value="1"/>
</dbReference>
<protein>
    <recommendedName>
        <fullName evidence="5">3-hydroxyacyl-CoA dehydrogenase NAD binding domain-containing protein</fullName>
    </recommendedName>
</protein>
<dbReference type="SUPFAM" id="SSF141562">
    <property type="entry name" value="At5g01610-like"/>
    <property type="match status" value="1"/>
</dbReference>
<evidence type="ECO:0000256" key="4">
    <source>
        <dbReference type="RuleBase" id="RU003707"/>
    </source>
</evidence>
<dbReference type="InterPro" id="IPR036291">
    <property type="entry name" value="NAD(P)-bd_dom_sf"/>
</dbReference>
<proteinExistence type="inferred from homology"/>
<dbReference type="EMBL" id="JAVYJV010000009">
    <property type="protein sequence ID" value="KAK4363593.1"/>
    <property type="molecule type" value="Genomic_DNA"/>
</dbReference>
<keyword evidence="7" id="KW-1185">Reference proteome</keyword>
<dbReference type="Gene3D" id="3.90.226.10">
    <property type="entry name" value="2-enoyl-CoA Hydratase, Chain A, domain 1"/>
    <property type="match status" value="1"/>
</dbReference>
<keyword evidence="3" id="KW-0511">Multifunctional enzyme</keyword>
<evidence type="ECO:0000313" key="6">
    <source>
        <dbReference type="EMBL" id="KAK4363593.1"/>
    </source>
</evidence>
<dbReference type="InterPro" id="IPR001753">
    <property type="entry name" value="Enoyl-CoA_hydra/iso"/>
</dbReference>
<name>A0AAE1VBC8_9SOLA</name>
<dbReference type="PANTHER" id="PTHR23309">
    <property type="entry name" value="3-HYDROXYACYL-COA DEHYROGENASE"/>
    <property type="match status" value="1"/>
</dbReference>
<dbReference type="Pfam" id="PF02737">
    <property type="entry name" value="3HCDH_N"/>
    <property type="match status" value="1"/>
</dbReference>
<evidence type="ECO:0000259" key="5">
    <source>
        <dbReference type="Pfam" id="PF02737"/>
    </source>
</evidence>
<dbReference type="InterPro" id="IPR006176">
    <property type="entry name" value="3-OHacyl-CoA_DH_NAD-bd"/>
</dbReference>
<comment type="similarity">
    <text evidence="4">Belongs to the enoyl-CoA hydratase/isomerase family.</text>
</comment>
<sequence>MYQVQEETSQQDLITLEAARKPIVAAVEGLALGGGFEIALACHVRISTSTSKLGLPELQYGILPGFGGTQRLPRLVGLRKALEMILSLLSRVDIVPVIGIHFINVCQMSKWISGEEACNMCLVDAISPPDQLLGSACQWALDILECRRPSISLFRTDRLVPLAEARTLLNSVRAQIQKQNPNVIHSLVCIDVIEHGILCGPQAEALHELRQSDNCRSLVHIPGITDMGLRPRKINKVAILGGSSMSSGIATVLVLANHYVIMKYIVQNSLQNGIDRVKANLEGHFKEGRMTQEHYKKACTLLKGDLSYDSFKDVDLVIEVELPDTCAANEKPSAYEELQHYDFPIGILPKGVIGYELNPKMGEFAAYLNGSCRFMLSSYELYYKPVIKGVISKGKLRKLSGVSVKVVLLWLNIVEVRRRGDNLQFSVGITSANFPIRSFEECPRCECGQKGLVSSS</sequence>
<dbReference type="SUPFAM" id="SSF51735">
    <property type="entry name" value="NAD(P)-binding Rossmann-fold domains"/>
    <property type="match status" value="1"/>
</dbReference>
<dbReference type="SUPFAM" id="SSF52096">
    <property type="entry name" value="ClpP/crotonase"/>
    <property type="match status" value="1"/>
</dbReference>
<dbReference type="InterPro" id="IPR007493">
    <property type="entry name" value="DUF538"/>
</dbReference>
<dbReference type="InterPro" id="IPR036758">
    <property type="entry name" value="At5g01610-like"/>
</dbReference>
<keyword evidence="2" id="KW-0456">Lyase</keyword>
<dbReference type="GO" id="GO:0006635">
    <property type="term" value="P:fatty acid beta-oxidation"/>
    <property type="evidence" value="ECO:0007669"/>
    <property type="project" value="TreeGrafter"/>
</dbReference>
<dbReference type="GO" id="GO:0003857">
    <property type="term" value="F:(3S)-3-hydroxyacyl-CoA dehydrogenase (NAD+) activity"/>
    <property type="evidence" value="ECO:0007669"/>
    <property type="project" value="TreeGrafter"/>
</dbReference>
<dbReference type="InterPro" id="IPR029045">
    <property type="entry name" value="ClpP/crotonase-like_dom_sf"/>
</dbReference>
<evidence type="ECO:0000256" key="3">
    <source>
        <dbReference type="ARBA" id="ARBA00023268"/>
    </source>
</evidence>
<dbReference type="GO" id="GO:0070403">
    <property type="term" value="F:NAD+ binding"/>
    <property type="evidence" value="ECO:0007669"/>
    <property type="project" value="InterPro"/>
</dbReference>
<dbReference type="AlphaFoldDB" id="A0AAE1VBC8"/>
<accession>A0AAE1VBC8</accession>
<comment type="caution">
    <text evidence="6">The sequence shown here is derived from an EMBL/GenBank/DDBJ whole genome shotgun (WGS) entry which is preliminary data.</text>
</comment>
<evidence type="ECO:0000256" key="1">
    <source>
        <dbReference type="ARBA" id="ARBA00023235"/>
    </source>
</evidence>